<name>A0AAV4S6F6_CAEEX</name>
<sequence>MGVGVCTHGGQLWVIGGMVQNKGRKIDLIKDGKRYDPDKQSSVRNLSVEVGEEGDSNTSCSSGLVQRFVSRDASEVSGFEQAECRNSSAEGGVIRNELFEWARSKIHVPRCIGGQWNDWLLYYSREKPSLSTVERAVGGIANGLSVCASALWERWLVGILWNYDIPTPPSLALSSGRWCGKRLYVIGDLLRGHRHLLRGAQQPDDALVYKDVKRKCADLRSHAQSPSFCRQRNSR</sequence>
<comment type="caution">
    <text evidence="1">The sequence shown here is derived from an EMBL/GenBank/DDBJ whole genome shotgun (WGS) entry which is preliminary data.</text>
</comment>
<evidence type="ECO:0000313" key="2">
    <source>
        <dbReference type="Proteomes" id="UP001054945"/>
    </source>
</evidence>
<dbReference type="Proteomes" id="UP001054945">
    <property type="component" value="Unassembled WGS sequence"/>
</dbReference>
<gene>
    <name evidence="1" type="ORF">CEXT_443581</name>
</gene>
<reference evidence="1 2" key="1">
    <citation type="submission" date="2021-06" db="EMBL/GenBank/DDBJ databases">
        <title>Caerostris extrusa draft genome.</title>
        <authorList>
            <person name="Kono N."/>
            <person name="Arakawa K."/>
        </authorList>
    </citation>
    <scope>NUCLEOTIDE SEQUENCE [LARGE SCALE GENOMIC DNA]</scope>
</reference>
<dbReference type="EMBL" id="BPLR01009172">
    <property type="protein sequence ID" value="GIY30083.1"/>
    <property type="molecule type" value="Genomic_DNA"/>
</dbReference>
<proteinExistence type="predicted"/>
<organism evidence="1 2">
    <name type="scientific">Caerostris extrusa</name>
    <name type="common">Bark spider</name>
    <name type="synonym">Caerostris bankana</name>
    <dbReference type="NCBI Taxonomy" id="172846"/>
    <lineage>
        <taxon>Eukaryota</taxon>
        <taxon>Metazoa</taxon>
        <taxon>Ecdysozoa</taxon>
        <taxon>Arthropoda</taxon>
        <taxon>Chelicerata</taxon>
        <taxon>Arachnida</taxon>
        <taxon>Araneae</taxon>
        <taxon>Araneomorphae</taxon>
        <taxon>Entelegynae</taxon>
        <taxon>Araneoidea</taxon>
        <taxon>Araneidae</taxon>
        <taxon>Caerostris</taxon>
    </lineage>
</organism>
<protein>
    <submittedName>
        <fullName evidence="1">Uncharacterized protein</fullName>
    </submittedName>
</protein>
<dbReference type="AlphaFoldDB" id="A0AAV4S6F6"/>
<accession>A0AAV4S6F6</accession>
<keyword evidence="2" id="KW-1185">Reference proteome</keyword>
<evidence type="ECO:0000313" key="1">
    <source>
        <dbReference type="EMBL" id="GIY30083.1"/>
    </source>
</evidence>